<dbReference type="AlphaFoldDB" id="A0A7H9SJY8"/>
<dbReference type="FunFam" id="1.10.10.60:FF:000121">
    <property type="entry name" value="Myb transcription factor"/>
    <property type="match status" value="1"/>
</dbReference>
<name>A0A7H9SJY8_9ASPA</name>
<comment type="subcellular location">
    <subcellularLocation>
        <location evidence="1">Nucleus</location>
    </subcellularLocation>
</comment>
<keyword evidence="3" id="KW-0805">Transcription regulation</keyword>
<keyword evidence="2" id="KW-0677">Repeat</keyword>
<dbReference type="PANTHER" id="PTHR47999:SF6">
    <property type="entry name" value="MYB-RELATED PROTEIN P"/>
    <property type="match status" value="1"/>
</dbReference>
<evidence type="ECO:0000256" key="3">
    <source>
        <dbReference type="ARBA" id="ARBA00023015"/>
    </source>
</evidence>
<dbReference type="InterPro" id="IPR017930">
    <property type="entry name" value="Myb_dom"/>
</dbReference>
<dbReference type="GO" id="GO:0005634">
    <property type="term" value="C:nucleus"/>
    <property type="evidence" value="ECO:0007669"/>
    <property type="project" value="UniProtKB-SubCell"/>
</dbReference>
<dbReference type="CDD" id="cd00167">
    <property type="entry name" value="SANT"/>
    <property type="match status" value="2"/>
</dbReference>
<evidence type="ECO:0000313" key="9">
    <source>
        <dbReference type="EMBL" id="QNC43974.1"/>
    </source>
</evidence>
<dbReference type="PROSITE" id="PS51294">
    <property type="entry name" value="HTH_MYB"/>
    <property type="match status" value="2"/>
</dbReference>
<protein>
    <submittedName>
        <fullName evidence="9">R2R3 MYB transcription factor</fullName>
    </submittedName>
</protein>
<accession>A0A7H9SJY8</accession>
<dbReference type="GO" id="GO:0043565">
    <property type="term" value="F:sequence-specific DNA binding"/>
    <property type="evidence" value="ECO:0007669"/>
    <property type="project" value="UniProtKB-ARBA"/>
</dbReference>
<dbReference type="PROSITE" id="PS50090">
    <property type="entry name" value="MYB_LIKE"/>
    <property type="match status" value="2"/>
</dbReference>
<evidence type="ECO:0000259" key="8">
    <source>
        <dbReference type="PROSITE" id="PS51294"/>
    </source>
</evidence>
<evidence type="ECO:0000256" key="2">
    <source>
        <dbReference type="ARBA" id="ARBA00022737"/>
    </source>
</evidence>
<dbReference type="InterPro" id="IPR001005">
    <property type="entry name" value="SANT/Myb"/>
</dbReference>
<evidence type="ECO:0000256" key="4">
    <source>
        <dbReference type="ARBA" id="ARBA00023125"/>
    </source>
</evidence>
<feature type="domain" description="Myb-like" evidence="7">
    <location>
        <begin position="9"/>
        <end position="61"/>
    </location>
</feature>
<dbReference type="InterPro" id="IPR009057">
    <property type="entry name" value="Homeodomain-like_sf"/>
</dbReference>
<keyword evidence="6" id="KW-0539">Nucleus</keyword>
<feature type="domain" description="Myb-like" evidence="7">
    <location>
        <begin position="62"/>
        <end position="112"/>
    </location>
</feature>
<dbReference type="GO" id="GO:0006950">
    <property type="term" value="P:response to stress"/>
    <property type="evidence" value="ECO:0007669"/>
    <property type="project" value="UniProtKB-ARBA"/>
</dbReference>
<dbReference type="Gene3D" id="1.10.10.60">
    <property type="entry name" value="Homeodomain-like"/>
    <property type="match status" value="2"/>
</dbReference>
<feature type="domain" description="HTH myb-type" evidence="8">
    <location>
        <begin position="9"/>
        <end position="61"/>
    </location>
</feature>
<keyword evidence="4" id="KW-0238">DNA-binding</keyword>
<dbReference type="FunFam" id="1.10.10.60:FF:000231">
    <property type="entry name" value="Myb transcription factor"/>
    <property type="match status" value="1"/>
</dbReference>
<dbReference type="InterPro" id="IPR015495">
    <property type="entry name" value="Myb_TF_plants"/>
</dbReference>
<evidence type="ECO:0000256" key="5">
    <source>
        <dbReference type="ARBA" id="ARBA00023163"/>
    </source>
</evidence>
<sequence length="288" mass="32988">MVRAPCCEKVGLRRGRWTEEEDEKLTKYIMVNGEGSWRSLPKNAGLLRCGKSCRLRWINYLRTDLKRGDISPEEEDIIIKLHSALGNRWSVIASHLPGRTDNEIKNYWNSHLSRRVHSIRKAGSEGEIVTMVLDKIPSAGKRRGGRTSRWAMMKKQQQQHSHSEVESSNDLLLTLDPLQPISSMNFDDLDQDLFGSNIEMGPGPDQMVENEIDYKSTGGALSSVVNDGGPKLLEGMEAMIWEEREETWPWKIWDDTYNENNNLHQGKEGWESQQEMESLASWLVSDIF</sequence>
<dbReference type="SUPFAM" id="SSF46689">
    <property type="entry name" value="Homeodomain-like"/>
    <property type="match status" value="1"/>
</dbReference>
<dbReference type="PANTHER" id="PTHR47999">
    <property type="entry name" value="TRANSCRIPTION FACTOR MYB8-RELATED-RELATED"/>
    <property type="match status" value="1"/>
</dbReference>
<dbReference type="Pfam" id="PF00249">
    <property type="entry name" value="Myb_DNA-binding"/>
    <property type="match status" value="2"/>
</dbReference>
<organism evidence="9">
    <name type="scientific">Freesia hybrid cultivar</name>
    <dbReference type="NCBI Taxonomy" id="867926"/>
    <lineage>
        <taxon>Eukaryota</taxon>
        <taxon>Viridiplantae</taxon>
        <taxon>Streptophyta</taxon>
        <taxon>Embryophyta</taxon>
        <taxon>Tracheophyta</taxon>
        <taxon>Spermatophyta</taxon>
        <taxon>Magnoliopsida</taxon>
        <taxon>Liliopsida</taxon>
        <taxon>Asparagales</taxon>
        <taxon>Iridaceae</taxon>
        <taxon>Crocoideae</taxon>
        <taxon>Freesieae</taxon>
        <taxon>Freesia</taxon>
    </lineage>
</organism>
<dbReference type="GO" id="GO:0046148">
    <property type="term" value="P:pigment biosynthetic process"/>
    <property type="evidence" value="ECO:0007669"/>
    <property type="project" value="UniProtKB-ARBA"/>
</dbReference>
<keyword evidence="5" id="KW-0804">Transcription</keyword>
<evidence type="ECO:0000259" key="7">
    <source>
        <dbReference type="PROSITE" id="PS50090"/>
    </source>
</evidence>
<proteinExistence type="evidence at transcript level"/>
<evidence type="ECO:0000256" key="1">
    <source>
        <dbReference type="ARBA" id="ARBA00004123"/>
    </source>
</evidence>
<dbReference type="GO" id="GO:0045893">
    <property type="term" value="P:positive regulation of DNA-templated transcription"/>
    <property type="evidence" value="ECO:0007669"/>
    <property type="project" value="UniProtKB-ARBA"/>
</dbReference>
<reference evidence="9" key="1">
    <citation type="journal article" date="2020" name="New">
        <title>The spatio-temporal biosynthesis of floral flavonols is controlled by differential phylogenetic MYB regulators in Freesia hybrida.</title>
        <authorList>
            <person name="Shan X."/>
            <person name="Li Y."/>
            <person name="Yang S."/>
            <person name="Yang Z."/>
            <person name="Qiu M."/>
            <person name="Gao R."/>
            <person name="Han T."/>
            <person name="Meng X."/>
            <person name="Xu Z."/>
            <person name="Wang L."/>
            <person name="Gao X."/>
        </authorList>
    </citation>
    <scope>NUCLEOTIDE SEQUENCE</scope>
    <source>
        <strain evidence="9">FhMYBF1</strain>
    </source>
</reference>
<dbReference type="SMART" id="SM00717">
    <property type="entry name" value="SANT"/>
    <property type="match status" value="2"/>
</dbReference>
<dbReference type="EMBL" id="MT741688">
    <property type="protein sequence ID" value="QNC43974.1"/>
    <property type="molecule type" value="mRNA"/>
</dbReference>
<feature type="domain" description="HTH myb-type" evidence="8">
    <location>
        <begin position="62"/>
        <end position="116"/>
    </location>
</feature>
<evidence type="ECO:0000256" key="6">
    <source>
        <dbReference type="ARBA" id="ARBA00023242"/>
    </source>
</evidence>